<evidence type="ECO:0000259" key="4">
    <source>
        <dbReference type="PROSITE" id="PS50887"/>
    </source>
</evidence>
<feature type="transmembrane region" description="Helical" evidence="1">
    <location>
        <begin position="12"/>
        <end position="35"/>
    </location>
</feature>
<protein>
    <submittedName>
        <fullName evidence="5">Biofilm formation regulator HmsP</fullName>
    </submittedName>
</protein>
<dbReference type="PROSITE" id="PS50883">
    <property type="entry name" value="EAL"/>
    <property type="match status" value="1"/>
</dbReference>
<dbReference type="AlphaFoldDB" id="A0A376D5Q0"/>
<reference evidence="5 6" key="1">
    <citation type="submission" date="2018-06" db="EMBL/GenBank/DDBJ databases">
        <authorList>
            <consortium name="Pathogen Informatics"/>
            <person name="Doyle S."/>
        </authorList>
    </citation>
    <scope>NUCLEOTIDE SEQUENCE [LARGE SCALE GENOMIC DNA]</scope>
    <source>
        <strain evidence="5 6">NCTC12121</strain>
    </source>
</reference>
<evidence type="ECO:0000313" key="6">
    <source>
        <dbReference type="Proteomes" id="UP000255248"/>
    </source>
</evidence>
<feature type="domain" description="EAL" evidence="2">
    <location>
        <begin position="421"/>
        <end position="671"/>
    </location>
</feature>
<dbReference type="NCBIfam" id="NF008807">
    <property type="entry name" value="PRK11829.1"/>
    <property type="match status" value="1"/>
</dbReference>
<dbReference type="InterPro" id="IPR035919">
    <property type="entry name" value="EAL_sf"/>
</dbReference>
<dbReference type="CDD" id="cd01948">
    <property type="entry name" value="EAL"/>
    <property type="match status" value="1"/>
</dbReference>
<dbReference type="InterPro" id="IPR033419">
    <property type="entry name" value="GAPES3"/>
</dbReference>
<dbReference type="Gene3D" id="3.20.20.450">
    <property type="entry name" value="EAL domain"/>
    <property type="match status" value="1"/>
</dbReference>
<dbReference type="GO" id="GO:0007165">
    <property type="term" value="P:signal transduction"/>
    <property type="evidence" value="ECO:0007669"/>
    <property type="project" value="InterPro"/>
</dbReference>
<organism evidence="5 6">
    <name type="scientific">Edwardsiella hoshinae</name>
    <dbReference type="NCBI Taxonomy" id="93378"/>
    <lineage>
        <taxon>Bacteria</taxon>
        <taxon>Pseudomonadati</taxon>
        <taxon>Pseudomonadota</taxon>
        <taxon>Gammaproteobacteria</taxon>
        <taxon>Enterobacterales</taxon>
        <taxon>Hafniaceae</taxon>
        <taxon>Edwardsiella</taxon>
    </lineage>
</organism>
<dbReference type="Gene3D" id="6.10.340.10">
    <property type="match status" value="1"/>
</dbReference>
<feature type="domain" description="HAMP" evidence="3">
    <location>
        <begin position="183"/>
        <end position="239"/>
    </location>
</feature>
<gene>
    <name evidence="5" type="primary">yhjK</name>
    <name evidence="5" type="ORF">NCTC12121_00113</name>
</gene>
<dbReference type="InterPro" id="IPR050706">
    <property type="entry name" value="Cyclic-di-GMP_PDE-like"/>
</dbReference>
<dbReference type="PROSITE" id="PS50885">
    <property type="entry name" value="HAMP"/>
    <property type="match status" value="1"/>
</dbReference>
<dbReference type="SMART" id="SM00267">
    <property type="entry name" value="GGDEF"/>
    <property type="match status" value="1"/>
</dbReference>
<keyword evidence="1" id="KW-0472">Membrane</keyword>
<dbReference type="InterPro" id="IPR001633">
    <property type="entry name" value="EAL_dom"/>
</dbReference>
<dbReference type="EMBL" id="UFXZ01000001">
    <property type="protein sequence ID" value="STC82749.1"/>
    <property type="molecule type" value="Genomic_DNA"/>
</dbReference>
<keyword evidence="1" id="KW-1133">Transmembrane helix</keyword>
<feature type="domain" description="GGDEF" evidence="4">
    <location>
        <begin position="272"/>
        <end position="412"/>
    </location>
</feature>
<dbReference type="GO" id="GO:0016020">
    <property type="term" value="C:membrane"/>
    <property type="evidence" value="ECO:0007669"/>
    <property type="project" value="InterPro"/>
</dbReference>
<dbReference type="InterPro" id="IPR000160">
    <property type="entry name" value="GGDEF_dom"/>
</dbReference>
<dbReference type="SUPFAM" id="SSF141868">
    <property type="entry name" value="EAL domain-like"/>
    <property type="match status" value="1"/>
</dbReference>
<dbReference type="PANTHER" id="PTHR33121">
    <property type="entry name" value="CYCLIC DI-GMP PHOSPHODIESTERASE PDEF"/>
    <property type="match status" value="1"/>
</dbReference>
<dbReference type="SUPFAM" id="SSF55073">
    <property type="entry name" value="Nucleotide cyclase"/>
    <property type="match status" value="1"/>
</dbReference>
<dbReference type="RefSeq" id="WP_024522731.1">
    <property type="nucleotide sequence ID" value="NZ_UFXZ01000001.1"/>
</dbReference>
<sequence length="673" mass="75029">MRVSRSLTIKQMTLVFVVALTTICVFTLIQLFHFVQQRKDDYGQQLVSIAASVRQPLSEAISNRDMAKAQQLLAGLQPGAILARAEIRSPAGMPLLSQVSLPNARAVPSWVSRLFQLPLQVSTPLYRADRAHAASTQPLGYLVLQVDTFRLYRFIVSTFATLVSTYLLLALILTVSVSWCMNRLLVHPLRALARELRNMPLDTPSHLPLSLPPHHHDDELGQLVRAYNRHQQAWEKARQRLSQPATCYPQTDLPNAGLFVSSLEQQRQARRGEPCVLMVAIPTLQEAMGVLNVGQREQLMATLVARLRAAISPDGMLAQASQDRFFIALWETSQPEIIRQQAHQLLTRLIQPITLDNLALRPVAAIGIAFGHATASHAAGDAHPSERLLAQAHSALHRALAEEKNGIRFFEPQLAEQVTRRLTQETAILDALRRGDFALYLQPQIDLRSGQLAGAEALIRWHHQDGRCSVPSQFIPLAEELGGIVALGDWMLDEAIRILLAWQRCGLMIPLSLNVSALQLVDGRFIQRVMQLLQQHGIDPHRLHLEVTETAYIDDIHQAAKLLERLRMQGVRVALDDFGMGYAGLNYLRHLPIDIIKIDKSFIDPIPLDEALVRIVGSIAEVLSLEVVAEGVENQSQCDWLLANGIHYAQGYYFSPALSLSEFVARYPGAAHH</sequence>
<accession>A0A376D5Q0</accession>
<evidence type="ECO:0000256" key="1">
    <source>
        <dbReference type="SAM" id="Phobius"/>
    </source>
</evidence>
<dbReference type="Gene3D" id="3.30.70.270">
    <property type="match status" value="1"/>
</dbReference>
<dbReference type="PROSITE" id="PS50887">
    <property type="entry name" value="GGDEF"/>
    <property type="match status" value="1"/>
</dbReference>
<dbReference type="STRING" id="93378.A9798_00560"/>
<dbReference type="Pfam" id="PF00672">
    <property type="entry name" value="HAMP"/>
    <property type="match status" value="1"/>
</dbReference>
<dbReference type="Pfam" id="PF17154">
    <property type="entry name" value="GAPES3"/>
    <property type="match status" value="1"/>
</dbReference>
<dbReference type="InterPro" id="IPR003660">
    <property type="entry name" value="HAMP_dom"/>
</dbReference>
<dbReference type="InterPro" id="IPR029787">
    <property type="entry name" value="Nucleotide_cyclase"/>
</dbReference>
<evidence type="ECO:0000259" key="3">
    <source>
        <dbReference type="PROSITE" id="PS50885"/>
    </source>
</evidence>
<feature type="transmembrane region" description="Helical" evidence="1">
    <location>
        <begin position="154"/>
        <end position="179"/>
    </location>
</feature>
<dbReference type="Proteomes" id="UP000255248">
    <property type="component" value="Unassembled WGS sequence"/>
</dbReference>
<dbReference type="PANTHER" id="PTHR33121:SF77">
    <property type="entry name" value="CYCLIC DI-GMP PHOSPHODIESTERASE PDEK-RELATED"/>
    <property type="match status" value="1"/>
</dbReference>
<dbReference type="Pfam" id="PF00990">
    <property type="entry name" value="GGDEF"/>
    <property type="match status" value="1"/>
</dbReference>
<name>A0A376D5Q0_9GAMM</name>
<dbReference type="SMART" id="SM00052">
    <property type="entry name" value="EAL"/>
    <property type="match status" value="1"/>
</dbReference>
<proteinExistence type="predicted"/>
<dbReference type="Pfam" id="PF00563">
    <property type="entry name" value="EAL"/>
    <property type="match status" value="1"/>
</dbReference>
<evidence type="ECO:0000313" key="5">
    <source>
        <dbReference type="EMBL" id="STC82749.1"/>
    </source>
</evidence>
<keyword evidence="1" id="KW-0812">Transmembrane</keyword>
<evidence type="ECO:0000259" key="2">
    <source>
        <dbReference type="PROSITE" id="PS50883"/>
    </source>
</evidence>
<dbReference type="InterPro" id="IPR043128">
    <property type="entry name" value="Rev_trsase/Diguanyl_cyclase"/>
</dbReference>
<dbReference type="GO" id="GO:0071111">
    <property type="term" value="F:cyclic-guanylate-specific phosphodiesterase activity"/>
    <property type="evidence" value="ECO:0007669"/>
    <property type="project" value="InterPro"/>
</dbReference>